<dbReference type="PANTHER" id="PTHR43046">
    <property type="entry name" value="GDP-MANNOSE MANNOSYL HYDROLASE"/>
    <property type="match status" value="1"/>
</dbReference>
<dbReference type="Pfam" id="PF00293">
    <property type="entry name" value="NUDIX"/>
    <property type="match status" value="1"/>
</dbReference>
<comment type="similarity">
    <text evidence="3">Belongs to the Nudix hydrolase family.</text>
</comment>
<comment type="caution">
    <text evidence="5">The sequence shown here is derived from an EMBL/GenBank/DDBJ whole genome shotgun (WGS) entry which is preliminary data.</text>
</comment>
<dbReference type="PROSITE" id="PS00893">
    <property type="entry name" value="NUDIX_BOX"/>
    <property type="match status" value="1"/>
</dbReference>
<protein>
    <submittedName>
        <fullName evidence="5">8-oxo-dGTP diphosphatase</fullName>
    </submittedName>
</protein>
<reference evidence="6" key="1">
    <citation type="submission" date="2016-06" db="EMBL/GenBank/DDBJ databases">
        <title>Four novel species of enterococci isolated from chicken manure.</title>
        <authorList>
            <person name="Van Tyne D."/>
        </authorList>
    </citation>
    <scope>NUCLEOTIDE SEQUENCE [LARGE SCALE GENOMIC DNA]</scope>
    <source>
        <strain evidence="6">JM9A</strain>
    </source>
</reference>
<keyword evidence="6" id="KW-1185">Reference proteome</keyword>
<evidence type="ECO:0000256" key="2">
    <source>
        <dbReference type="ARBA" id="ARBA00022801"/>
    </source>
</evidence>
<sequence length="143" mass="16044">MSRSFTVELTTICMIENQRGEILLQDRQKPDWPGWTFPGGHVEANESLTRAMIREIAEECGLTLTPRLMGVAEWLNDQQGGRELAGLFYATTTEEPVAGVGEAEVFWFPKKDLTPERLAGTLGELLPIFYGETSQTNYFKDNA</sequence>
<dbReference type="SUPFAM" id="SSF55811">
    <property type="entry name" value="Nudix"/>
    <property type="match status" value="1"/>
</dbReference>
<dbReference type="PRINTS" id="PR00502">
    <property type="entry name" value="NUDIXFAMILY"/>
</dbReference>
<dbReference type="InterPro" id="IPR015797">
    <property type="entry name" value="NUDIX_hydrolase-like_dom_sf"/>
</dbReference>
<dbReference type="PROSITE" id="PS51462">
    <property type="entry name" value="NUDIX"/>
    <property type="match status" value="1"/>
</dbReference>
<accession>A0ABV0EYM8</accession>
<evidence type="ECO:0000256" key="3">
    <source>
        <dbReference type="RuleBase" id="RU003476"/>
    </source>
</evidence>
<evidence type="ECO:0000256" key="1">
    <source>
        <dbReference type="ARBA" id="ARBA00001946"/>
    </source>
</evidence>
<organism evidence="5 6">
    <name type="scientific">Enterococcus diestrammenae</name>
    <dbReference type="NCBI Taxonomy" id="1155073"/>
    <lineage>
        <taxon>Bacteria</taxon>
        <taxon>Bacillati</taxon>
        <taxon>Bacillota</taxon>
        <taxon>Bacilli</taxon>
        <taxon>Lactobacillales</taxon>
        <taxon>Enterococcaceae</taxon>
        <taxon>Enterococcus</taxon>
    </lineage>
</organism>
<dbReference type="InterPro" id="IPR020084">
    <property type="entry name" value="NUDIX_hydrolase_CS"/>
</dbReference>
<dbReference type="Gene3D" id="3.90.79.10">
    <property type="entry name" value="Nucleoside Triphosphate Pyrophosphohydrolase"/>
    <property type="match status" value="1"/>
</dbReference>
<dbReference type="CDD" id="cd18875">
    <property type="entry name" value="NUDIX_Hydrolase"/>
    <property type="match status" value="1"/>
</dbReference>
<dbReference type="Proteomes" id="UP001429357">
    <property type="component" value="Unassembled WGS sequence"/>
</dbReference>
<comment type="cofactor">
    <cofactor evidence="1">
        <name>Mg(2+)</name>
        <dbReference type="ChEBI" id="CHEBI:18420"/>
    </cofactor>
</comment>
<feature type="domain" description="Nudix hydrolase" evidence="4">
    <location>
        <begin position="6"/>
        <end position="131"/>
    </location>
</feature>
<evidence type="ECO:0000259" key="4">
    <source>
        <dbReference type="PROSITE" id="PS51462"/>
    </source>
</evidence>
<dbReference type="EMBL" id="MAEI02000001">
    <property type="protein sequence ID" value="MEO1780913.1"/>
    <property type="molecule type" value="Genomic_DNA"/>
</dbReference>
<dbReference type="InterPro" id="IPR000086">
    <property type="entry name" value="NUDIX_hydrolase_dom"/>
</dbReference>
<evidence type="ECO:0000313" key="6">
    <source>
        <dbReference type="Proteomes" id="UP001429357"/>
    </source>
</evidence>
<gene>
    <name evidence="5" type="ORF">BAU18_000491</name>
</gene>
<name>A0ABV0EYM8_9ENTE</name>
<proteinExistence type="inferred from homology"/>
<keyword evidence="2 3" id="KW-0378">Hydrolase</keyword>
<evidence type="ECO:0000313" key="5">
    <source>
        <dbReference type="EMBL" id="MEO1780913.1"/>
    </source>
</evidence>
<reference evidence="5 6" key="2">
    <citation type="submission" date="2024-02" db="EMBL/GenBank/DDBJ databases">
        <title>The Genome Sequence of Enterococcus diestrammenae JM9A.</title>
        <authorList>
            <person name="Earl A."/>
            <person name="Manson A."/>
            <person name="Gilmore M."/>
            <person name="Sanders J."/>
            <person name="Shea T."/>
            <person name="Howe W."/>
            <person name="Livny J."/>
            <person name="Cuomo C."/>
            <person name="Neafsey D."/>
            <person name="Birren B."/>
        </authorList>
    </citation>
    <scope>NUCLEOTIDE SEQUENCE [LARGE SCALE GENOMIC DNA]</scope>
    <source>
        <strain evidence="5 6">JM9A</strain>
    </source>
</reference>
<dbReference type="PANTHER" id="PTHR43046:SF14">
    <property type="entry name" value="MUTT_NUDIX FAMILY PROTEIN"/>
    <property type="match status" value="1"/>
</dbReference>
<dbReference type="RefSeq" id="WP_161870542.1">
    <property type="nucleotide sequence ID" value="NZ_MAEI02000001.1"/>
</dbReference>
<dbReference type="InterPro" id="IPR020476">
    <property type="entry name" value="Nudix_hydrolase"/>
</dbReference>